<gene>
    <name evidence="2" type="ORF">O181_123082</name>
</gene>
<reference evidence="2" key="1">
    <citation type="submission" date="2021-03" db="EMBL/GenBank/DDBJ databases">
        <title>Draft genome sequence of rust myrtle Austropuccinia psidii MF-1, a brazilian biotype.</title>
        <authorList>
            <person name="Quecine M.C."/>
            <person name="Pachon D.M.R."/>
            <person name="Bonatelli M.L."/>
            <person name="Correr F.H."/>
            <person name="Franceschini L.M."/>
            <person name="Leite T.F."/>
            <person name="Margarido G.R.A."/>
            <person name="Almeida C.A."/>
            <person name="Ferrarezi J.A."/>
            <person name="Labate C.A."/>
        </authorList>
    </citation>
    <scope>NUCLEOTIDE SEQUENCE</scope>
    <source>
        <strain evidence="2">MF-1</strain>
    </source>
</reference>
<name>A0A9Q3KPD5_9BASI</name>
<sequence length="95" mass="10517">MELASSSKILHNPDEPKEENMNEDSMQGQEDISSAKILHQIMLGMNQESIELLKKVGKKESSFTTEKIPMEEAVTIPRSLGQQGSPSPFSRPMAS</sequence>
<protein>
    <submittedName>
        <fullName evidence="2">Uncharacterized protein</fullName>
    </submittedName>
</protein>
<keyword evidence="3" id="KW-1185">Reference proteome</keyword>
<proteinExistence type="predicted"/>
<organism evidence="2 3">
    <name type="scientific">Austropuccinia psidii MF-1</name>
    <dbReference type="NCBI Taxonomy" id="1389203"/>
    <lineage>
        <taxon>Eukaryota</taxon>
        <taxon>Fungi</taxon>
        <taxon>Dikarya</taxon>
        <taxon>Basidiomycota</taxon>
        <taxon>Pucciniomycotina</taxon>
        <taxon>Pucciniomycetes</taxon>
        <taxon>Pucciniales</taxon>
        <taxon>Sphaerophragmiaceae</taxon>
        <taxon>Austropuccinia</taxon>
    </lineage>
</organism>
<evidence type="ECO:0000313" key="3">
    <source>
        <dbReference type="Proteomes" id="UP000765509"/>
    </source>
</evidence>
<feature type="compositionally biased region" description="Basic and acidic residues" evidence="1">
    <location>
        <begin position="11"/>
        <end position="20"/>
    </location>
</feature>
<dbReference type="AlphaFoldDB" id="A0A9Q3KPD5"/>
<feature type="compositionally biased region" description="Polar residues" evidence="1">
    <location>
        <begin position="23"/>
        <end position="32"/>
    </location>
</feature>
<evidence type="ECO:0000256" key="1">
    <source>
        <dbReference type="SAM" id="MobiDB-lite"/>
    </source>
</evidence>
<comment type="caution">
    <text evidence="2">The sequence shown here is derived from an EMBL/GenBank/DDBJ whole genome shotgun (WGS) entry which is preliminary data.</text>
</comment>
<accession>A0A9Q3KPD5</accession>
<dbReference type="EMBL" id="AVOT02114960">
    <property type="protein sequence ID" value="MBW0583367.1"/>
    <property type="molecule type" value="Genomic_DNA"/>
</dbReference>
<dbReference type="Proteomes" id="UP000765509">
    <property type="component" value="Unassembled WGS sequence"/>
</dbReference>
<feature type="region of interest" description="Disordered" evidence="1">
    <location>
        <begin position="61"/>
        <end position="95"/>
    </location>
</feature>
<evidence type="ECO:0000313" key="2">
    <source>
        <dbReference type="EMBL" id="MBW0583367.1"/>
    </source>
</evidence>
<feature type="region of interest" description="Disordered" evidence="1">
    <location>
        <begin position="1"/>
        <end position="33"/>
    </location>
</feature>